<evidence type="ECO:0000313" key="6">
    <source>
        <dbReference type="EMBL" id="GGJ64539.1"/>
    </source>
</evidence>
<evidence type="ECO:0000313" key="7">
    <source>
        <dbReference type="Proteomes" id="UP000635726"/>
    </source>
</evidence>
<dbReference type="EMBL" id="BMOE01000001">
    <property type="protein sequence ID" value="GGJ64539.1"/>
    <property type="molecule type" value="Genomic_DNA"/>
</dbReference>
<dbReference type="PANTHER" id="PTHR47053">
    <property type="entry name" value="MUREIN DD-ENDOPEPTIDASE MEPH-RELATED"/>
    <property type="match status" value="1"/>
</dbReference>
<dbReference type="Proteomes" id="UP000635726">
    <property type="component" value="Unassembled WGS sequence"/>
</dbReference>
<dbReference type="Pfam" id="PF18348">
    <property type="entry name" value="SH3_16"/>
    <property type="match status" value="1"/>
</dbReference>
<dbReference type="InterPro" id="IPR051202">
    <property type="entry name" value="Peptidase_C40"/>
</dbReference>
<comment type="similarity">
    <text evidence="1">Belongs to the peptidase C40 family.</text>
</comment>
<feature type="domain" description="NlpC/P60" evidence="5">
    <location>
        <begin position="170"/>
        <end position="294"/>
    </location>
</feature>
<accession>A0A917UKV2</accession>
<dbReference type="GO" id="GO:0008234">
    <property type="term" value="F:cysteine-type peptidase activity"/>
    <property type="evidence" value="ECO:0007669"/>
    <property type="project" value="UniProtKB-KW"/>
</dbReference>
<name>A0A917UKV2_9DEIO</name>
<dbReference type="SUPFAM" id="SSF54001">
    <property type="entry name" value="Cysteine proteinases"/>
    <property type="match status" value="1"/>
</dbReference>
<organism evidence="6 7">
    <name type="scientific">Deinococcus aquiradiocola</name>
    <dbReference type="NCBI Taxonomy" id="393059"/>
    <lineage>
        <taxon>Bacteria</taxon>
        <taxon>Thermotogati</taxon>
        <taxon>Deinococcota</taxon>
        <taxon>Deinococci</taxon>
        <taxon>Deinococcales</taxon>
        <taxon>Deinococcaceae</taxon>
        <taxon>Deinococcus</taxon>
    </lineage>
</organism>
<keyword evidence="4" id="KW-0788">Thiol protease</keyword>
<evidence type="ECO:0000256" key="3">
    <source>
        <dbReference type="ARBA" id="ARBA00022801"/>
    </source>
</evidence>
<keyword evidence="2" id="KW-0645">Protease</keyword>
<reference evidence="6" key="1">
    <citation type="journal article" date="2014" name="Int. J. Syst. Evol. Microbiol.">
        <title>Complete genome sequence of Corynebacterium casei LMG S-19264T (=DSM 44701T), isolated from a smear-ripened cheese.</title>
        <authorList>
            <consortium name="US DOE Joint Genome Institute (JGI-PGF)"/>
            <person name="Walter F."/>
            <person name="Albersmeier A."/>
            <person name="Kalinowski J."/>
            <person name="Ruckert C."/>
        </authorList>
    </citation>
    <scope>NUCLEOTIDE SEQUENCE</scope>
    <source>
        <strain evidence="6">JCM 14371</strain>
    </source>
</reference>
<dbReference type="PANTHER" id="PTHR47053:SF1">
    <property type="entry name" value="MUREIN DD-ENDOPEPTIDASE MEPH-RELATED"/>
    <property type="match status" value="1"/>
</dbReference>
<dbReference type="GO" id="GO:0006508">
    <property type="term" value="P:proteolysis"/>
    <property type="evidence" value="ECO:0007669"/>
    <property type="project" value="UniProtKB-KW"/>
</dbReference>
<comment type="caution">
    <text evidence="6">The sequence shown here is derived from an EMBL/GenBank/DDBJ whole genome shotgun (WGS) entry which is preliminary data.</text>
</comment>
<evidence type="ECO:0000256" key="2">
    <source>
        <dbReference type="ARBA" id="ARBA00022670"/>
    </source>
</evidence>
<evidence type="ECO:0000256" key="4">
    <source>
        <dbReference type="ARBA" id="ARBA00022807"/>
    </source>
</evidence>
<dbReference type="InterPro" id="IPR000064">
    <property type="entry name" value="NLP_P60_dom"/>
</dbReference>
<evidence type="ECO:0000256" key="1">
    <source>
        <dbReference type="ARBA" id="ARBA00007074"/>
    </source>
</evidence>
<dbReference type="Gene3D" id="2.30.30.40">
    <property type="entry name" value="SH3 Domains"/>
    <property type="match status" value="1"/>
</dbReference>
<dbReference type="PROSITE" id="PS51935">
    <property type="entry name" value="NLPC_P60"/>
    <property type="match status" value="1"/>
</dbReference>
<dbReference type="InterPro" id="IPR038765">
    <property type="entry name" value="Papain-like_cys_pep_sf"/>
</dbReference>
<evidence type="ECO:0000259" key="5">
    <source>
        <dbReference type="PROSITE" id="PS51935"/>
    </source>
</evidence>
<keyword evidence="7" id="KW-1185">Reference proteome</keyword>
<gene>
    <name evidence="6" type="ORF">GCM10008939_05550</name>
</gene>
<protein>
    <submittedName>
        <fullName evidence="6">Peptidase</fullName>
    </submittedName>
</protein>
<dbReference type="Pfam" id="PF00877">
    <property type="entry name" value="NLPC_P60"/>
    <property type="match status" value="1"/>
</dbReference>
<dbReference type="RefSeq" id="WP_188960667.1">
    <property type="nucleotide sequence ID" value="NZ_BMOE01000001.1"/>
</dbReference>
<keyword evidence="3" id="KW-0378">Hydrolase</keyword>
<dbReference type="Gene3D" id="3.90.1720.10">
    <property type="entry name" value="endopeptidase domain like (from Nostoc punctiforme)"/>
    <property type="match status" value="1"/>
</dbReference>
<dbReference type="InterPro" id="IPR041382">
    <property type="entry name" value="SH3_16"/>
</dbReference>
<sequence>MTPDTRVQAVSVERGVVESALADRFPDLRVLEARAAWAAGTVSVRARPAFSAAQVTEALHGEALEVLEVLDGGWSWVRTVHDGYLGYVQPGAALTDRVPEQAVTVRVPRSHVYAGPSIRALTLERVAAGASLPALDAEPVLHGEYRWWRVEVRGQEAFLHEAATLPSSWEVSGDRLAAFREAYLNTPYVWGGRSAWGLDCSGLAQLWAGRDAPDAAGPPGRSVLPRDADLQRAATRPVTLPRPGDLAFFEGHVGIMLNDRQMLHANATHLRVTVETLGEGAYGRRLADGLLGFGRLPDRAGTP</sequence>
<reference evidence="6" key="2">
    <citation type="submission" date="2020-09" db="EMBL/GenBank/DDBJ databases">
        <authorList>
            <person name="Sun Q."/>
            <person name="Ohkuma M."/>
        </authorList>
    </citation>
    <scope>NUCLEOTIDE SEQUENCE</scope>
    <source>
        <strain evidence="6">JCM 14371</strain>
    </source>
</reference>
<dbReference type="AlphaFoldDB" id="A0A917UKV2"/>
<proteinExistence type="inferred from homology"/>